<sequence>PQEFQYWDPISGLMISGPTGFPLLSDSNAEQLSRLANVGNVTGINEWHDLKLKFRLKDNIGVQTIYVGVLLNSTASLNNNFVFFMDDWNYVGSDALSKDSTKDNLLIEQNFDKSFNGGIQKLRLYDMAFNSQQILHNAIIEGNSNSAYNLIIQRGGRIIYR</sequence>
<dbReference type="InterPro" id="IPR013320">
    <property type="entry name" value="ConA-like_dom_sf"/>
</dbReference>
<proteinExistence type="predicted"/>
<reference evidence="1" key="1">
    <citation type="journal article" date="2014" name="Front. Microbiol.">
        <title>High frequency of phylogenetically diverse reductive dehalogenase-homologous genes in deep subseafloor sedimentary metagenomes.</title>
        <authorList>
            <person name="Kawai M."/>
            <person name="Futagami T."/>
            <person name="Toyoda A."/>
            <person name="Takaki Y."/>
            <person name="Nishi S."/>
            <person name="Hori S."/>
            <person name="Arai W."/>
            <person name="Tsubouchi T."/>
            <person name="Morono Y."/>
            <person name="Uchiyama I."/>
            <person name="Ito T."/>
            <person name="Fujiyama A."/>
            <person name="Inagaki F."/>
            <person name="Takami H."/>
        </authorList>
    </citation>
    <scope>NUCLEOTIDE SEQUENCE</scope>
    <source>
        <strain evidence="1">Expedition CK06-06</strain>
    </source>
</reference>
<comment type="caution">
    <text evidence="1">The sequence shown here is derived from an EMBL/GenBank/DDBJ whole genome shotgun (WGS) entry which is preliminary data.</text>
</comment>
<name>X1B8H0_9ZZZZ</name>
<organism evidence="1">
    <name type="scientific">marine sediment metagenome</name>
    <dbReference type="NCBI Taxonomy" id="412755"/>
    <lineage>
        <taxon>unclassified sequences</taxon>
        <taxon>metagenomes</taxon>
        <taxon>ecological metagenomes</taxon>
    </lineage>
</organism>
<protein>
    <submittedName>
        <fullName evidence="1">Uncharacterized protein</fullName>
    </submittedName>
</protein>
<gene>
    <name evidence="1" type="ORF">S01H4_44421</name>
</gene>
<evidence type="ECO:0000313" key="1">
    <source>
        <dbReference type="EMBL" id="GAG91410.1"/>
    </source>
</evidence>
<dbReference type="AlphaFoldDB" id="X1B8H0"/>
<dbReference type="EMBL" id="BART01024631">
    <property type="protein sequence ID" value="GAG91410.1"/>
    <property type="molecule type" value="Genomic_DNA"/>
</dbReference>
<dbReference type="SUPFAM" id="SSF49899">
    <property type="entry name" value="Concanavalin A-like lectins/glucanases"/>
    <property type="match status" value="1"/>
</dbReference>
<accession>X1B8H0</accession>
<feature type="non-terminal residue" evidence="1">
    <location>
        <position position="1"/>
    </location>
</feature>